<proteinExistence type="predicted"/>
<gene>
    <name evidence="1" type="ORF">HX837_08395</name>
</gene>
<reference evidence="1 2" key="1">
    <citation type="journal article" date="2019" name="Environ. Microbiol.">
        <title>Genomics insights into ecotype formation of ammonia-oxidizing archaea in the deep ocean.</title>
        <authorList>
            <person name="Wang Y."/>
            <person name="Huang J.M."/>
            <person name="Cui G.J."/>
            <person name="Nunoura T."/>
            <person name="Takaki Y."/>
            <person name="Li W.L."/>
            <person name="Li J."/>
            <person name="Gao Z.M."/>
            <person name="Takai K."/>
            <person name="Zhang A.Q."/>
            <person name="Stepanauskas R."/>
        </authorList>
    </citation>
    <scope>NUCLEOTIDE SEQUENCE [LARGE SCALE GENOMIC DNA]</scope>
    <source>
        <strain evidence="1 2">L15b</strain>
    </source>
</reference>
<name>A0A7K4MS44_9ARCH</name>
<dbReference type="EMBL" id="JACASV010000142">
    <property type="protein sequence ID" value="NWJ44199.1"/>
    <property type="molecule type" value="Genomic_DNA"/>
</dbReference>
<comment type="caution">
    <text evidence="1">The sequence shown here is derived from an EMBL/GenBank/DDBJ whole genome shotgun (WGS) entry which is preliminary data.</text>
</comment>
<accession>A0A7K4MS44</accession>
<evidence type="ECO:0000313" key="2">
    <source>
        <dbReference type="Proteomes" id="UP000523105"/>
    </source>
</evidence>
<dbReference type="Proteomes" id="UP000523105">
    <property type="component" value="Unassembled WGS sequence"/>
</dbReference>
<dbReference type="AlphaFoldDB" id="A0A7K4MS44"/>
<evidence type="ECO:0008006" key="3">
    <source>
        <dbReference type="Google" id="ProtNLM"/>
    </source>
</evidence>
<protein>
    <recommendedName>
        <fullName evidence="3">Phage tail protein</fullName>
    </recommendedName>
</protein>
<evidence type="ECO:0000313" key="1">
    <source>
        <dbReference type="EMBL" id="NWJ44199.1"/>
    </source>
</evidence>
<organism evidence="1 2">
    <name type="scientific">Marine Group I thaumarchaeote</name>
    <dbReference type="NCBI Taxonomy" id="2511932"/>
    <lineage>
        <taxon>Archaea</taxon>
        <taxon>Nitrososphaerota</taxon>
        <taxon>Marine Group I</taxon>
    </lineage>
</organism>
<sequence length="240" mass="27023">MAIIPKFLEGGAYGVLNDILSEFHSDEGYATPNRFEVLIHGPIKIGGGGLENAYSGGERAGGIQRLRKISLRCEAVTLPGRNVSTTTDSNIYGPTREVVEGVTYAEDITLTFQSSSGLDERKYFEQWQENMFNPDTWNLGYYNDYVGAVEIYLLDKQEQRRYGLKLWEAFPKTINATALNAATMNEIIKVDIGFSFRYWTALDTSQGQSTELMEKITKTVVNTVERNISRNIPKILNRLL</sequence>